<organism evidence="1 2">
    <name type="scientific">Acinetobacter higginsii</name>
    <dbReference type="NCBI Taxonomy" id="70347"/>
    <lineage>
        <taxon>Bacteria</taxon>
        <taxon>Pseudomonadati</taxon>
        <taxon>Pseudomonadota</taxon>
        <taxon>Gammaproteobacteria</taxon>
        <taxon>Moraxellales</taxon>
        <taxon>Moraxellaceae</taxon>
        <taxon>Acinetobacter</taxon>
    </lineage>
</organism>
<reference evidence="1 2" key="1">
    <citation type="submission" date="2013-02" db="EMBL/GenBank/DDBJ databases">
        <title>The Genome Sequence of Acinetobacter sp. CIP 56.2.</title>
        <authorList>
            <consortium name="The Broad Institute Genome Sequencing Platform"/>
            <consortium name="The Broad Institute Genome Sequencing Center for Infectious Disease"/>
            <person name="Cerqueira G."/>
            <person name="Feldgarden M."/>
            <person name="Courvalin P."/>
            <person name="Perichon B."/>
            <person name="Grillot-Courvalin C."/>
            <person name="Clermont D."/>
            <person name="Rocha E."/>
            <person name="Yoon E.-J."/>
            <person name="Nemec A."/>
            <person name="Walker B."/>
            <person name="Young S.K."/>
            <person name="Zeng Q."/>
            <person name="Gargeya S."/>
            <person name="Fitzgerald M."/>
            <person name="Haas B."/>
            <person name="Abouelleil A."/>
            <person name="Alvarado L."/>
            <person name="Arachchi H.M."/>
            <person name="Berlin A.M."/>
            <person name="Chapman S.B."/>
            <person name="Dewar J."/>
            <person name="Goldberg J."/>
            <person name="Griggs A."/>
            <person name="Gujja S."/>
            <person name="Hansen M."/>
            <person name="Howarth C."/>
            <person name="Imamovic A."/>
            <person name="Larimer J."/>
            <person name="McCowan C."/>
            <person name="Murphy C."/>
            <person name="Neiman D."/>
            <person name="Pearson M."/>
            <person name="Priest M."/>
            <person name="Roberts A."/>
            <person name="Saif S."/>
            <person name="Shea T."/>
            <person name="Sisk P."/>
            <person name="Sykes S."/>
            <person name="Wortman J."/>
            <person name="Nusbaum C."/>
            <person name="Birren B."/>
        </authorList>
    </citation>
    <scope>NUCLEOTIDE SEQUENCE [LARGE SCALE GENOMIC DNA]</scope>
    <source>
        <strain evidence="1 2">CIP 56.2</strain>
    </source>
</reference>
<gene>
    <name evidence="1" type="ORF">F966_03328</name>
</gene>
<evidence type="ECO:0000313" key="2">
    <source>
        <dbReference type="Proteomes" id="UP000013209"/>
    </source>
</evidence>
<evidence type="ECO:0000313" key="1">
    <source>
        <dbReference type="EMBL" id="ENV08654.1"/>
    </source>
</evidence>
<dbReference type="PATRIC" id="fig|1144672.3.peg.3206"/>
<dbReference type="EMBL" id="APPH01000015">
    <property type="protein sequence ID" value="ENV08654.1"/>
    <property type="molecule type" value="Genomic_DNA"/>
</dbReference>
<dbReference type="Proteomes" id="UP000013209">
    <property type="component" value="Unassembled WGS sequence"/>
</dbReference>
<dbReference type="eggNOG" id="ENOG5031RNH">
    <property type="taxonomic scope" value="Bacteria"/>
</dbReference>
<sequence length="101" mass="11410">MQLQFNTRTILPSVYRSEKDGVTKAYLSTVVFSPVKYNLTPMAGMMPVEHIQAVLEQAADEALEVEIQFVEQQTKFGAQMQIFGVKPLPKKDLTQPPQQKL</sequence>
<name>N8XHX7_9GAMM</name>
<dbReference type="STRING" id="1144672.F966_03328"/>
<proteinExistence type="predicted"/>
<accession>N8XHX7</accession>
<dbReference type="RefSeq" id="WP_004807137.1">
    <property type="nucleotide sequence ID" value="NZ_KB849440.1"/>
</dbReference>
<dbReference type="AlphaFoldDB" id="N8XHX7"/>
<dbReference type="HOGENOM" id="CLU_2299534_0_0_6"/>
<protein>
    <submittedName>
        <fullName evidence="1">Uncharacterized protein</fullName>
    </submittedName>
</protein>
<comment type="caution">
    <text evidence="1">The sequence shown here is derived from an EMBL/GenBank/DDBJ whole genome shotgun (WGS) entry which is preliminary data.</text>
</comment>